<dbReference type="PROSITE" id="PS00626">
    <property type="entry name" value="RCC1_2"/>
    <property type="match status" value="1"/>
</dbReference>
<dbReference type="PRINTS" id="PR00633">
    <property type="entry name" value="RCCNDNSATION"/>
</dbReference>
<dbReference type="PANTHER" id="PTHR45982:SF1">
    <property type="entry name" value="REGULATOR OF CHROMOSOME CONDENSATION"/>
    <property type="match status" value="1"/>
</dbReference>
<dbReference type="InterPro" id="IPR009091">
    <property type="entry name" value="RCC1/BLIP-II"/>
</dbReference>
<name>A0A3A8K1W8_9BACT</name>
<accession>A0A3A8K1W8</accession>
<dbReference type="Gene3D" id="2.130.10.30">
    <property type="entry name" value="Regulator of chromosome condensation 1/beta-lactamase-inhibitor protein II"/>
    <property type="match status" value="2"/>
</dbReference>
<dbReference type="InterPro" id="IPR058923">
    <property type="entry name" value="RCC1-like_dom"/>
</dbReference>
<dbReference type="GO" id="GO:0005085">
    <property type="term" value="F:guanyl-nucleotide exchange factor activity"/>
    <property type="evidence" value="ECO:0007669"/>
    <property type="project" value="TreeGrafter"/>
</dbReference>
<evidence type="ECO:0000256" key="1">
    <source>
        <dbReference type="ARBA" id="ARBA00022658"/>
    </source>
</evidence>
<dbReference type="Proteomes" id="UP000268313">
    <property type="component" value="Unassembled WGS sequence"/>
</dbReference>
<dbReference type="EMBL" id="RAWE01000079">
    <property type="protein sequence ID" value="RKH01099.1"/>
    <property type="molecule type" value="Genomic_DNA"/>
</dbReference>
<dbReference type="GO" id="GO:0005737">
    <property type="term" value="C:cytoplasm"/>
    <property type="evidence" value="ECO:0007669"/>
    <property type="project" value="TreeGrafter"/>
</dbReference>
<evidence type="ECO:0000259" key="3">
    <source>
        <dbReference type="Pfam" id="PF25390"/>
    </source>
</evidence>
<dbReference type="InterPro" id="IPR013783">
    <property type="entry name" value="Ig-like_fold"/>
</dbReference>
<dbReference type="InterPro" id="IPR051553">
    <property type="entry name" value="Ran_GTPase-activating"/>
</dbReference>
<comment type="caution">
    <text evidence="4">The sequence shown here is derived from an EMBL/GenBank/DDBJ whole genome shotgun (WGS) entry which is preliminary data.</text>
</comment>
<organism evidence="4 5">
    <name type="scientific">Corallococcus carmarthensis</name>
    <dbReference type="NCBI Taxonomy" id="2316728"/>
    <lineage>
        <taxon>Bacteria</taxon>
        <taxon>Pseudomonadati</taxon>
        <taxon>Myxococcota</taxon>
        <taxon>Myxococcia</taxon>
        <taxon>Myxococcales</taxon>
        <taxon>Cystobacterineae</taxon>
        <taxon>Myxococcaceae</taxon>
        <taxon>Corallococcus</taxon>
    </lineage>
</organism>
<keyword evidence="5" id="KW-1185">Reference proteome</keyword>
<keyword evidence="1" id="KW-0344">Guanine-nucleotide releasing factor</keyword>
<gene>
    <name evidence="4" type="ORF">D7X32_21610</name>
</gene>
<dbReference type="Pfam" id="PF25390">
    <property type="entry name" value="WD40_RLD"/>
    <property type="match status" value="1"/>
</dbReference>
<sequence length="498" mass="50959">MELQGQRGWRPRREGVVGVLGAPPGDAAVRRTALLLLALCACGGSSQPPGEDPIVPPADTEAPVLRIDAPVPAQRLVVSRLRITGDVGDATRVQVWLDDGISRTLSVVGSTLAMELWVPPGSHVLHVSATDDAGNTATQDVPFSSGPELGAGLSHTGVLRQGRFASWGDNGSGQRCDVTPDERPLPALALEDQQPIGMVSAMDTTAWIGSDGRAWLCGALASQLGAGGTVAGSAHRIEAVKDVVGVALGTGHVLLLDANGQVWAFGINARGQLGLGEEGDAVTKPTAVPDLTDVVQVVAGSEHSAALHRDGTVSVWGYNRDGVLGTGETEARVQAAPERVPHLEQVEQLASGRSHLLALLADGTVRAWGTGTSGQLGHGDAGFGGGRAQPTPVLELTGATAVVAANNSSWALRGDGTAWAWGLNTTGQLGVGDTSQRVKPARVATALPVVEVAAGAQHALARTRDDSVLIWGSNLSGQLGLGEGTPSHVSTPRVVGLP</sequence>
<dbReference type="PANTHER" id="PTHR45982">
    <property type="entry name" value="REGULATOR OF CHROMOSOME CONDENSATION"/>
    <property type="match status" value="1"/>
</dbReference>
<reference evidence="5" key="1">
    <citation type="submission" date="2018-09" db="EMBL/GenBank/DDBJ databases">
        <authorList>
            <person name="Livingstone P.G."/>
            <person name="Whitworth D.E."/>
        </authorList>
    </citation>
    <scope>NUCLEOTIDE SEQUENCE [LARGE SCALE GENOMIC DNA]</scope>
    <source>
        <strain evidence="5">CA043D</strain>
    </source>
</reference>
<dbReference type="Gene3D" id="2.60.40.10">
    <property type="entry name" value="Immunoglobulins"/>
    <property type="match status" value="1"/>
</dbReference>
<keyword evidence="2" id="KW-0677">Repeat</keyword>
<evidence type="ECO:0000313" key="5">
    <source>
        <dbReference type="Proteomes" id="UP000268313"/>
    </source>
</evidence>
<evidence type="ECO:0000313" key="4">
    <source>
        <dbReference type="EMBL" id="RKH01099.1"/>
    </source>
</evidence>
<evidence type="ECO:0000256" key="2">
    <source>
        <dbReference type="ARBA" id="ARBA00022737"/>
    </source>
</evidence>
<feature type="domain" description="RCC1-like" evidence="3">
    <location>
        <begin position="223"/>
        <end position="492"/>
    </location>
</feature>
<dbReference type="AlphaFoldDB" id="A0A3A8K1W8"/>
<dbReference type="InterPro" id="IPR000408">
    <property type="entry name" value="Reg_chr_condens"/>
</dbReference>
<protein>
    <recommendedName>
        <fullName evidence="3">RCC1-like domain-containing protein</fullName>
    </recommendedName>
</protein>
<dbReference type="PROSITE" id="PS50012">
    <property type="entry name" value="RCC1_3"/>
    <property type="match status" value="4"/>
</dbReference>
<dbReference type="SUPFAM" id="SSF50985">
    <property type="entry name" value="RCC1/BLIP-II"/>
    <property type="match status" value="1"/>
</dbReference>
<proteinExistence type="predicted"/>